<protein>
    <submittedName>
        <fullName evidence="3">Terminase large subunit</fullName>
    </submittedName>
</protein>
<feature type="domain" description="Terminase large subunit-like ATPase" evidence="1">
    <location>
        <begin position="106"/>
        <end position="279"/>
    </location>
</feature>
<dbReference type="eggNOG" id="COG4626">
    <property type="taxonomic scope" value="Bacteria"/>
</dbReference>
<dbReference type="Proteomes" id="UP000002362">
    <property type="component" value="Chromosome"/>
</dbReference>
<dbReference type="RefSeq" id="WP_013102503.1">
    <property type="nucleotide sequence ID" value="NC_014136.1"/>
</dbReference>
<dbReference type="PANTHER" id="PTHR41287:SF1">
    <property type="entry name" value="PROTEIN YMFN"/>
    <property type="match status" value="1"/>
</dbReference>
<dbReference type="STRING" id="762051.LKI_01805"/>
<dbReference type="EMBL" id="CP001758">
    <property type="protein sequence ID" value="ADG39904.1"/>
    <property type="molecule type" value="Genomic_DNA"/>
</dbReference>
<accession>D5T0V5</accession>
<dbReference type="PATRIC" id="fig|762051.18.peg.365"/>
<sequence>MARTFNLVGVTDIKGTVKSEKRRYKRYLDKYNDPATQYAYDVLFTDKYITGRDSQLACFRHLQDLGRQGNSDFPYHYEIDYVDMIESFTRILPNPDNFRVTLKPYNWQSFILDSLLGWRTEENGTRFTTSNISVARRQGKTFIASMLVNFYYFMVAAEATSQDFLVASYDSEHATKLFNDVSIQAGRLIKMPEFQAWAKENDVDAQTQQVIGRISKNTIRKGTSEGGGFDSFHNVIAVYDEIGNLKPDKNETLRQITSGQNGIKNRMFVKISTAYPNAKVKFKKDQDLMRKIIEQDDLREADNTFQIIYAQDSENEVFDEDIWHKSNPNLNELSEEKYKSELSSLIKDRDDADRSGELATFVNKSLNIWSRKFQNSYLSLENIQKNIIEYFDIYGHDVYIGFDGSQSNDNTSFGFIFPHREVNKDEYFCKQFSFIPFSQAKSIEAKEKQDGLNYRELENEGFCAITRSPEGTIDKDQVYHWLESFIADNDLKVKMIALDPNLSDWLLKRIENYHDEWPVSTVRPTSQVLSNPTKDLQGQFINGNAEILNDPLIIDGFTNSVLVEDRGGAVKIDRLNRTSDHIDTSDALINAHTGAQFYFEGFKDADYNPFNDLSREEKKDYFKRMFG</sequence>
<dbReference type="AlphaFoldDB" id="D5T0V5"/>
<reference evidence="3 4" key="1">
    <citation type="journal article" date="2010" name="J. Bacteriol.">
        <title>Complete genome sequence analysis of Leuconostoc kimchii IMSNU 11154.</title>
        <authorList>
            <person name="Oh H.M."/>
            <person name="Cho Y.J."/>
            <person name="Kim B.K."/>
            <person name="Roe J.H."/>
            <person name="Kang S.O."/>
            <person name="Nahm B.H."/>
            <person name="Jeong G."/>
            <person name="Han H.U."/>
            <person name="Chun J."/>
        </authorList>
    </citation>
    <scope>NUCLEOTIDE SEQUENCE [LARGE SCALE GENOMIC DNA]</scope>
    <source>
        <strain evidence="4">IMSNU 11154 / KCTC 2386 / IH25</strain>
    </source>
</reference>
<dbReference type="GO" id="GO:0004519">
    <property type="term" value="F:endonuclease activity"/>
    <property type="evidence" value="ECO:0007669"/>
    <property type="project" value="InterPro"/>
</dbReference>
<dbReference type="InterPro" id="IPR005021">
    <property type="entry name" value="Terminase_largesu-like"/>
</dbReference>
<evidence type="ECO:0000259" key="2">
    <source>
        <dbReference type="Pfam" id="PF20441"/>
    </source>
</evidence>
<dbReference type="InterPro" id="IPR027417">
    <property type="entry name" value="P-loop_NTPase"/>
</dbReference>
<dbReference type="HOGENOM" id="CLU_026632_6_1_9"/>
<dbReference type="Pfam" id="PF03354">
    <property type="entry name" value="TerL_ATPase"/>
    <property type="match status" value="1"/>
</dbReference>
<name>D5T0V5_LEUKI</name>
<dbReference type="InterPro" id="IPR046462">
    <property type="entry name" value="TerL_nuclease"/>
</dbReference>
<gene>
    <name evidence="3" type="ordered locus">LKI_01805</name>
</gene>
<dbReference type="PANTHER" id="PTHR41287">
    <property type="match status" value="1"/>
</dbReference>
<dbReference type="InterPro" id="IPR046461">
    <property type="entry name" value="TerL_ATPase"/>
</dbReference>
<proteinExistence type="predicted"/>
<organism evidence="3 4">
    <name type="scientific">Leuconostoc kimchii (strain IMSNU 11154 / KCTC 2386 / IH25)</name>
    <dbReference type="NCBI Taxonomy" id="762051"/>
    <lineage>
        <taxon>Bacteria</taxon>
        <taxon>Bacillati</taxon>
        <taxon>Bacillota</taxon>
        <taxon>Bacilli</taxon>
        <taxon>Lactobacillales</taxon>
        <taxon>Lactobacillaceae</taxon>
        <taxon>Leuconostoc</taxon>
    </lineage>
</organism>
<dbReference type="Pfam" id="PF20441">
    <property type="entry name" value="TerL_nuclease"/>
    <property type="match status" value="1"/>
</dbReference>
<feature type="domain" description="Terminase large subunit-like endonuclease" evidence="2">
    <location>
        <begin position="300"/>
        <end position="595"/>
    </location>
</feature>
<dbReference type="OrthoDB" id="9760250at2"/>
<evidence type="ECO:0000313" key="4">
    <source>
        <dbReference type="Proteomes" id="UP000002362"/>
    </source>
</evidence>
<evidence type="ECO:0000259" key="1">
    <source>
        <dbReference type="Pfam" id="PF03354"/>
    </source>
</evidence>
<dbReference type="Gene3D" id="3.40.50.300">
    <property type="entry name" value="P-loop containing nucleotide triphosphate hydrolases"/>
    <property type="match status" value="1"/>
</dbReference>
<evidence type="ECO:0000313" key="3">
    <source>
        <dbReference type="EMBL" id="ADG39904.1"/>
    </source>
</evidence>
<dbReference type="KEGG" id="lki:LKI_01805"/>